<dbReference type="InterPro" id="IPR011701">
    <property type="entry name" value="MFS"/>
</dbReference>
<dbReference type="PROSITE" id="PS50850">
    <property type="entry name" value="MFS"/>
    <property type="match status" value="1"/>
</dbReference>
<organism evidence="11 13">
    <name type="scientific">Ralstonia insidiosa</name>
    <dbReference type="NCBI Taxonomy" id="190721"/>
    <lineage>
        <taxon>Bacteria</taxon>
        <taxon>Pseudomonadati</taxon>
        <taxon>Pseudomonadota</taxon>
        <taxon>Betaproteobacteria</taxon>
        <taxon>Burkholderiales</taxon>
        <taxon>Burkholderiaceae</taxon>
        <taxon>Ralstonia</taxon>
    </lineage>
</organism>
<evidence type="ECO:0000256" key="3">
    <source>
        <dbReference type="ARBA" id="ARBA00022448"/>
    </source>
</evidence>
<evidence type="ECO:0000256" key="1">
    <source>
        <dbReference type="ARBA" id="ARBA00004651"/>
    </source>
</evidence>
<dbReference type="InterPro" id="IPR051084">
    <property type="entry name" value="H+-coupled_symporters"/>
</dbReference>
<dbReference type="Gene3D" id="1.20.1250.20">
    <property type="entry name" value="MFS general substrate transporter like domains"/>
    <property type="match status" value="2"/>
</dbReference>
<dbReference type="PROSITE" id="PS00216">
    <property type="entry name" value="SUGAR_TRANSPORT_1"/>
    <property type="match status" value="2"/>
</dbReference>
<dbReference type="Proteomes" id="UP000078572">
    <property type="component" value="Chromosome 1"/>
</dbReference>
<feature type="transmembrane region" description="Helical" evidence="9">
    <location>
        <begin position="177"/>
        <end position="194"/>
    </location>
</feature>
<dbReference type="GO" id="GO:0015293">
    <property type="term" value="F:symporter activity"/>
    <property type="evidence" value="ECO:0007669"/>
    <property type="project" value="UniProtKB-KW"/>
</dbReference>
<comment type="subcellular location">
    <subcellularLocation>
        <location evidence="1">Cell membrane</location>
        <topology evidence="1">Multi-pass membrane protein</topology>
    </subcellularLocation>
</comment>
<keyword evidence="13" id="KW-1185">Reference proteome</keyword>
<dbReference type="Pfam" id="PF07690">
    <property type="entry name" value="MFS_1"/>
    <property type="match status" value="1"/>
</dbReference>
<dbReference type="PROSITE" id="PS00217">
    <property type="entry name" value="SUGAR_TRANSPORT_2"/>
    <property type="match status" value="1"/>
</dbReference>
<keyword evidence="8 9" id="KW-0472">Membrane</keyword>
<feature type="transmembrane region" description="Helical" evidence="9">
    <location>
        <begin position="100"/>
        <end position="119"/>
    </location>
</feature>
<feature type="transmembrane region" description="Helical" evidence="9">
    <location>
        <begin position="416"/>
        <end position="436"/>
    </location>
</feature>
<proteinExistence type="inferred from homology"/>
<feature type="transmembrane region" description="Helical" evidence="9">
    <location>
        <begin position="386"/>
        <end position="410"/>
    </location>
</feature>
<dbReference type="STRING" id="190721.ACS15_2811"/>
<dbReference type="FunFam" id="1.20.1250.20:FF:000001">
    <property type="entry name" value="Dicarboxylate MFS transporter"/>
    <property type="match status" value="1"/>
</dbReference>
<evidence type="ECO:0000259" key="10">
    <source>
        <dbReference type="PROSITE" id="PS50850"/>
    </source>
</evidence>
<feature type="transmembrane region" description="Helical" evidence="9">
    <location>
        <begin position="354"/>
        <end position="374"/>
    </location>
</feature>
<feature type="transmembrane region" description="Helical" evidence="9">
    <location>
        <begin position="131"/>
        <end position="156"/>
    </location>
</feature>
<feature type="transmembrane region" description="Helical" evidence="9">
    <location>
        <begin position="65"/>
        <end position="93"/>
    </location>
</feature>
<evidence type="ECO:0000313" key="13">
    <source>
        <dbReference type="Proteomes" id="UP000078572"/>
    </source>
</evidence>
<dbReference type="EMBL" id="JABBZM010000004">
    <property type="protein sequence ID" value="NMV37416.1"/>
    <property type="molecule type" value="Genomic_DNA"/>
</dbReference>
<keyword evidence="7 9" id="KW-1133">Transmembrane helix</keyword>
<name>A0A191ZZD4_9RALS</name>
<reference evidence="11" key="1">
    <citation type="submission" date="2016-06" db="EMBL/GenBank/DDBJ databases">
        <authorList>
            <person name="Kjaerup R.B."/>
            <person name="Dalgaard T.S."/>
            <person name="Juul-Madsen H.R."/>
        </authorList>
    </citation>
    <scope>NUCLEOTIDE SEQUENCE [LARGE SCALE GENOMIC DNA]</scope>
    <source>
        <strain evidence="11">ATCC 49129</strain>
    </source>
</reference>
<sequence length="446" mass="47498">MQATEATIAPTQGDRAPAPAISAATRRKAIIAATIGNGLEWFDFTVYSFFAVIIAKLFFPTGNDFTSFMLTVATFGVGFFMRPVGAVVLGVYADRVGRKAALTLTIMLMAIGTAIIGLAPTYSQIGIGAPILIVIARLIQGFSAGGEVGGATAFLIEYSPDERRGYFASWQQASQGISFILGAAMGAIVTNGLSPEQIDAWGWRIPFLFGLLIGPVGMYIRSHLHEPPAFEAQKAKAAKESRLAPLSQVLRDHPREVLGGLGVTILWTVCTYTLVFYMPTYAKQQLGLPLGATFQSTALCGAIIFVLCPIMGTLSDRIGRKRMLGTVALVIAAAAYPLFHWLNVNPTVQTLLQVQVILGVLLAAFTGPAPAVLAEQFPTAVRSTGLSISYNLAVTIFGGFAPLIVTWLIASTGSKLAPSYYVMVAAIISVFALSLMHDRTGKPIEK</sequence>
<dbReference type="EMBL" id="CP016022">
    <property type="protein sequence ID" value="ANJ73411.1"/>
    <property type="molecule type" value="Genomic_DNA"/>
</dbReference>
<keyword evidence="3" id="KW-0813">Transport</keyword>
<evidence type="ECO:0000313" key="11">
    <source>
        <dbReference type="EMBL" id="ANJ73411.1"/>
    </source>
</evidence>
<dbReference type="RefSeq" id="WP_064804773.1">
    <property type="nucleotide sequence ID" value="NZ_CP016022.1"/>
</dbReference>
<reference evidence="13" key="2">
    <citation type="submission" date="2016-06" db="EMBL/GenBank/DDBJ databases">
        <authorList>
            <person name="Xu Y."/>
            <person name="Nagy A."/>
            <person name="Yan X."/>
            <person name="Kim S.W."/>
            <person name="Haley B."/>
            <person name="Liu N.T."/>
            <person name="Nou X."/>
        </authorList>
    </citation>
    <scope>NUCLEOTIDE SEQUENCE [LARGE SCALE GENOMIC DNA]</scope>
    <source>
        <strain evidence="13">ATCC 49129</strain>
    </source>
</reference>
<feature type="transmembrane region" description="Helical" evidence="9">
    <location>
        <begin position="41"/>
        <end position="59"/>
    </location>
</feature>
<comment type="similarity">
    <text evidence="2">Belongs to the major facilitator superfamily. Metabolite:H+ Symporter (MHS) family (TC 2.A.1.6) family.</text>
</comment>
<feature type="domain" description="Major facilitator superfamily (MFS) profile" evidence="10">
    <location>
        <begin position="29"/>
        <end position="441"/>
    </location>
</feature>
<feature type="transmembrane region" description="Helical" evidence="9">
    <location>
        <begin position="200"/>
        <end position="220"/>
    </location>
</feature>
<accession>A0A191ZZD4</accession>
<dbReference type="InterPro" id="IPR020846">
    <property type="entry name" value="MFS_dom"/>
</dbReference>
<evidence type="ECO:0000256" key="4">
    <source>
        <dbReference type="ARBA" id="ARBA00022475"/>
    </source>
</evidence>
<feature type="transmembrane region" description="Helical" evidence="9">
    <location>
        <begin position="290"/>
        <end position="311"/>
    </location>
</feature>
<keyword evidence="6" id="KW-0769">Symport</keyword>
<gene>
    <name evidence="11" type="ORF">A9Y76_13445</name>
    <name evidence="12" type="ORF">HGR00_05810</name>
</gene>
<dbReference type="PANTHER" id="PTHR43528">
    <property type="entry name" value="ALPHA-KETOGLUTARATE PERMEASE"/>
    <property type="match status" value="1"/>
</dbReference>
<reference evidence="12 14" key="3">
    <citation type="submission" date="2020-04" db="EMBL/GenBank/DDBJ databases">
        <title>Ralstonia insidiosa genome sequencing and assembly.</title>
        <authorList>
            <person name="Martins R.C.R."/>
            <person name="Perdigao-Neto L.V."/>
            <person name="Levin A.S.S."/>
            <person name="Costa S.F."/>
        </authorList>
    </citation>
    <scope>NUCLEOTIDE SEQUENCE [LARGE SCALE GENOMIC DNA]</scope>
    <source>
        <strain evidence="12 14">5047</strain>
    </source>
</reference>
<dbReference type="OrthoDB" id="6766492at2"/>
<evidence type="ECO:0000256" key="5">
    <source>
        <dbReference type="ARBA" id="ARBA00022692"/>
    </source>
</evidence>
<keyword evidence="5 9" id="KW-0812">Transmembrane</keyword>
<dbReference type="GO" id="GO:0005886">
    <property type="term" value="C:plasma membrane"/>
    <property type="evidence" value="ECO:0007669"/>
    <property type="project" value="UniProtKB-SubCell"/>
</dbReference>
<dbReference type="InterPro" id="IPR005829">
    <property type="entry name" value="Sugar_transporter_CS"/>
</dbReference>
<dbReference type="Proteomes" id="UP000575469">
    <property type="component" value="Unassembled WGS sequence"/>
</dbReference>
<keyword evidence="4" id="KW-1003">Cell membrane</keyword>
<evidence type="ECO:0000256" key="9">
    <source>
        <dbReference type="SAM" id="Phobius"/>
    </source>
</evidence>
<dbReference type="InterPro" id="IPR036259">
    <property type="entry name" value="MFS_trans_sf"/>
</dbReference>
<evidence type="ECO:0000256" key="8">
    <source>
        <dbReference type="ARBA" id="ARBA00023136"/>
    </source>
</evidence>
<evidence type="ECO:0000256" key="2">
    <source>
        <dbReference type="ARBA" id="ARBA00008240"/>
    </source>
</evidence>
<dbReference type="AlphaFoldDB" id="A0A191ZZD4"/>
<dbReference type="PANTHER" id="PTHR43528:SF8">
    <property type="entry name" value="BLR0239 PROTEIN"/>
    <property type="match status" value="1"/>
</dbReference>
<dbReference type="GeneID" id="61527019"/>
<evidence type="ECO:0000256" key="7">
    <source>
        <dbReference type="ARBA" id="ARBA00022989"/>
    </source>
</evidence>
<dbReference type="SUPFAM" id="SSF103473">
    <property type="entry name" value="MFS general substrate transporter"/>
    <property type="match status" value="1"/>
</dbReference>
<feature type="transmembrane region" description="Helical" evidence="9">
    <location>
        <begin position="323"/>
        <end position="342"/>
    </location>
</feature>
<protein>
    <submittedName>
        <fullName evidence="11">MFS transporter</fullName>
    </submittedName>
</protein>
<evidence type="ECO:0000313" key="12">
    <source>
        <dbReference type="EMBL" id="NMV37416.1"/>
    </source>
</evidence>
<evidence type="ECO:0000313" key="14">
    <source>
        <dbReference type="Proteomes" id="UP000575469"/>
    </source>
</evidence>
<evidence type="ECO:0000256" key="6">
    <source>
        <dbReference type="ARBA" id="ARBA00022847"/>
    </source>
</evidence>
<feature type="transmembrane region" description="Helical" evidence="9">
    <location>
        <begin position="257"/>
        <end position="278"/>
    </location>
</feature>